<evidence type="ECO:0000256" key="5">
    <source>
        <dbReference type="ARBA" id="ARBA00022989"/>
    </source>
</evidence>
<dbReference type="RefSeq" id="WP_119746420.1">
    <property type="nucleotide sequence ID" value="NZ_QZCG01000002.1"/>
</dbReference>
<comment type="subcellular location">
    <subcellularLocation>
        <location evidence="1">Cell membrane</location>
        <topology evidence="1">Multi-pass membrane protein</topology>
    </subcellularLocation>
</comment>
<evidence type="ECO:0000256" key="1">
    <source>
        <dbReference type="ARBA" id="ARBA00004651"/>
    </source>
</evidence>
<keyword evidence="4" id="KW-0812">Transmembrane</keyword>
<dbReference type="InterPro" id="IPR002758">
    <property type="entry name" value="Cation_antiport_E"/>
</dbReference>
<evidence type="ECO:0000256" key="4">
    <source>
        <dbReference type="ARBA" id="ARBA00022692"/>
    </source>
</evidence>
<keyword evidence="6" id="KW-0472">Membrane</keyword>
<dbReference type="GO" id="GO:0005886">
    <property type="term" value="C:plasma membrane"/>
    <property type="evidence" value="ECO:0007669"/>
    <property type="project" value="UniProtKB-SubCell"/>
</dbReference>
<evidence type="ECO:0000256" key="6">
    <source>
        <dbReference type="ARBA" id="ARBA00023136"/>
    </source>
</evidence>
<comment type="similarity">
    <text evidence="2">Belongs to the CPA3 antiporters (TC 2.A.63) subunit E family.</text>
</comment>
<evidence type="ECO:0000313" key="8">
    <source>
        <dbReference type="Proteomes" id="UP000284202"/>
    </source>
</evidence>
<evidence type="ECO:0000256" key="2">
    <source>
        <dbReference type="ARBA" id="ARBA00006228"/>
    </source>
</evidence>
<dbReference type="Proteomes" id="UP000284202">
    <property type="component" value="Unassembled WGS sequence"/>
</dbReference>
<accession>A0A418T4V5</accession>
<organism evidence="7 8">
    <name type="scientific">Paracoccus onubensis</name>
    <dbReference type="NCBI Taxonomy" id="1675788"/>
    <lineage>
        <taxon>Bacteria</taxon>
        <taxon>Pseudomonadati</taxon>
        <taxon>Pseudomonadota</taxon>
        <taxon>Alphaproteobacteria</taxon>
        <taxon>Rhodobacterales</taxon>
        <taxon>Paracoccaceae</taxon>
        <taxon>Paracoccus</taxon>
    </lineage>
</organism>
<dbReference type="OrthoDB" id="9807187at2"/>
<sequence>MSRILVYPLFSFLLVLLWMMLTRFSLGHFILGSAIALLAGKAAHALQPETPQFRGWRVIPRLIAIFFVDIIRSNIAVTRQILTEGWSGRKSEFIEVPLTIQSRTALSTLAIILTATPGTAWLEYVRETETLTLHIFDASEHERYLDIICNTYEPLLKELFE</sequence>
<dbReference type="EMBL" id="QZCG01000002">
    <property type="protein sequence ID" value="RJE88214.1"/>
    <property type="molecule type" value="Genomic_DNA"/>
</dbReference>
<dbReference type="AlphaFoldDB" id="A0A418T4V5"/>
<reference evidence="8" key="1">
    <citation type="submission" date="2018-09" db="EMBL/GenBank/DDBJ databases">
        <title>Acidovorax cavernicola nov. sp. isolated from Gruta de las Maravillas (Aracena, Spain).</title>
        <authorList>
            <person name="Jurado V."/>
            <person name="Gutierrez-Patricio S."/>
            <person name="Gonzalez-Pimentel J.L."/>
            <person name="Miller A.Z."/>
            <person name="Laiz L."/>
            <person name="Saiz-Jimenez C."/>
        </authorList>
    </citation>
    <scope>NUCLEOTIDE SEQUENCE [LARGE SCALE GENOMIC DNA]</scope>
    <source>
        <strain evidence="8">1011MAR3C25</strain>
    </source>
</reference>
<gene>
    <name evidence="7" type="ORF">D3P04_04725</name>
</gene>
<protein>
    <submittedName>
        <fullName evidence="7">Monovalent cation/H+ antiporter subunit E</fullName>
    </submittedName>
</protein>
<dbReference type="PANTHER" id="PTHR34584">
    <property type="entry name" value="NA(+)/H(+) ANTIPORTER SUBUNIT E1"/>
    <property type="match status" value="1"/>
</dbReference>
<evidence type="ECO:0000313" key="7">
    <source>
        <dbReference type="EMBL" id="RJE88214.1"/>
    </source>
</evidence>
<keyword evidence="5" id="KW-1133">Transmembrane helix</keyword>
<dbReference type="Pfam" id="PF01899">
    <property type="entry name" value="MNHE"/>
    <property type="match status" value="1"/>
</dbReference>
<dbReference type="PANTHER" id="PTHR34584:SF1">
    <property type="entry name" value="NA(+)_H(+) ANTIPORTER SUBUNIT E1"/>
    <property type="match status" value="1"/>
</dbReference>
<comment type="caution">
    <text evidence="7">The sequence shown here is derived from an EMBL/GenBank/DDBJ whole genome shotgun (WGS) entry which is preliminary data.</text>
</comment>
<evidence type="ECO:0000256" key="3">
    <source>
        <dbReference type="ARBA" id="ARBA00022475"/>
    </source>
</evidence>
<name>A0A418T4V5_9RHOB</name>
<dbReference type="GO" id="GO:0008324">
    <property type="term" value="F:monoatomic cation transmembrane transporter activity"/>
    <property type="evidence" value="ECO:0007669"/>
    <property type="project" value="InterPro"/>
</dbReference>
<keyword evidence="8" id="KW-1185">Reference proteome</keyword>
<keyword evidence="3" id="KW-1003">Cell membrane</keyword>
<proteinExistence type="inferred from homology"/>